<evidence type="ECO:0000259" key="18">
    <source>
        <dbReference type="PROSITE" id="PS50178"/>
    </source>
</evidence>
<dbReference type="GO" id="GO:0004438">
    <property type="term" value="F:phosphatidylinositol-3-phosphate phosphatase activity"/>
    <property type="evidence" value="ECO:0007669"/>
    <property type="project" value="TreeGrafter"/>
</dbReference>
<dbReference type="SUPFAM" id="SSF52799">
    <property type="entry name" value="(Phosphotyrosine protein) phosphatases II"/>
    <property type="match status" value="1"/>
</dbReference>
<keyword evidence="9" id="KW-0378">Hydrolase</keyword>
<dbReference type="PANTHER" id="PTHR10807">
    <property type="entry name" value="MYOTUBULARIN-RELATED"/>
    <property type="match status" value="1"/>
</dbReference>
<dbReference type="Gene3D" id="3.90.190.10">
    <property type="entry name" value="Protein tyrosine phosphatase superfamily"/>
    <property type="match status" value="1"/>
</dbReference>
<feature type="domain" description="Myotubularin phosphatase" evidence="19">
    <location>
        <begin position="153"/>
        <end position="561"/>
    </location>
</feature>
<feature type="region of interest" description="Disordered" evidence="17">
    <location>
        <begin position="573"/>
        <end position="592"/>
    </location>
</feature>
<dbReference type="InterPro" id="IPR013083">
    <property type="entry name" value="Znf_RING/FYVE/PHD"/>
</dbReference>
<evidence type="ECO:0000256" key="16">
    <source>
        <dbReference type="PROSITE-ProRule" id="PRU00091"/>
    </source>
</evidence>
<evidence type="ECO:0000313" key="21">
    <source>
        <dbReference type="Proteomes" id="UP000719412"/>
    </source>
</evidence>
<dbReference type="PROSITE" id="PS51339">
    <property type="entry name" value="PPASE_MYOTUBULARIN"/>
    <property type="match status" value="1"/>
</dbReference>
<feature type="binding site" evidence="15">
    <location>
        <begin position="398"/>
        <end position="404"/>
    </location>
    <ligand>
        <name>substrate</name>
    </ligand>
</feature>
<comment type="subcellular location">
    <subcellularLocation>
        <location evidence="2">Membrane</location>
    </subcellularLocation>
</comment>
<dbReference type="SMART" id="SM00404">
    <property type="entry name" value="PTPc_motif"/>
    <property type="match status" value="1"/>
</dbReference>
<dbReference type="CDD" id="cd15733">
    <property type="entry name" value="FYVE_MTMR4"/>
    <property type="match status" value="1"/>
</dbReference>
<dbReference type="GO" id="GO:0061952">
    <property type="term" value="P:midbody abscission"/>
    <property type="evidence" value="ECO:0007669"/>
    <property type="project" value="UniProtKB-ARBA"/>
</dbReference>
<keyword evidence="8 16" id="KW-0863">Zinc-finger</keyword>
<reference evidence="20" key="1">
    <citation type="journal article" date="2020" name="J Insects Food Feed">
        <title>The yellow mealworm (Tenebrio molitor) genome: a resource for the emerging insects as food and feed industry.</title>
        <authorList>
            <person name="Eriksson T."/>
            <person name="Andere A."/>
            <person name="Kelstrup H."/>
            <person name="Emery V."/>
            <person name="Picard C."/>
        </authorList>
    </citation>
    <scope>NUCLEOTIDE SEQUENCE</scope>
    <source>
        <strain evidence="20">Stoneville</strain>
        <tissue evidence="20">Whole head</tissue>
    </source>
</reference>
<keyword evidence="12" id="KW-0472">Membrane</keyword>
<evidence type="ECO:0000256" key="9">
    <source>
        <dbReference type="ARBA" id="ARBA00022801"/>
    </source>
</evidence>
<evidence type="ECO:0000256" key="11">
    <source>
        <dbReference type="ARBA" id="ARBA00023098"/>
    </source>
</evidence>
<dbReference type="PROSITE" id="PS50178">
    <property type="entry name" value="ZF_FYVE"/>
    <property type="match status" value="1"/>
</dbReference>
<dbReference type="SMART" id="SM00064">
    <property type="entry name" value="FYVE"/>
    <property type="match status" value="1"/>
</dbReference>
<dbReference type="AlphaFoldDB" id="A0A8J6H7C2"/>
<keyword evidence="7" id="KW-0479">Metal-binding</keyword>
<evidence type="ECO:0000256" key="8">
    <source>
        <dbReference type="ARBA" id="ARBA00022771"/>
    </source>
</evidence>
<dbReference type="GO" id="GO:0060090">
    <property type="term" value="F:molecular adaptor activity"/>
    <property type="evidence" value="ECO:0007669"/>
    <property type="project" value="UniProtKB-ARBA"/>
</dbReference>
<evidence type="ECO:0000256" key="7">
    <source>
        <dbReference type="ARBA" id="ARBA00022723"/>
    </source>
</evidence>
<feature type="domain" description="FYVE-type" evidence="18">
    <location>
        <begin position="1124"/>
        <end position="1184"/>
    </location>
</feature>
<evidence type="ECO:0000256" key="13">
    <source>
        <dbReference type="ARBA" id="ARBA00032571"/>
    </source>
</evidence>
<sequence length="1213" mass="135773">MDTTDQPNSICHVLPIQMYQLPSCDTPLELPFKLLTGEAVCHHGKTVDGLVVLSNYRLYLQNGDNHHHLPLGLVELVEHRDLFYLHIACKDARTYRCTFGNNETCMEWFDRIAKAAEPPRQIDQIFAFYHFIWAKDKGGDEVQERITNLRQYTFDQRLFRDEMERLQFAGDSWRISEANRNYKLCPTYPPYLIVPSCINDETLECVAKFRSSRRIPAVVWRHSGNGAVIARCSQPEVGWLGWRSSEDEDLIKAISEACNFDQRNDKETMLSHSPGSLHSEDSLQIAPSGLANKEKKVLIMDARSYTTAVANRARGGGCECPEYYPNCEIQFMNLANIHSIRKSFNALRLLCTSSADQPNWFSQLEGTRWLQHMSGLMKAAVTLVNAVEREARPVLVHCSDGWDRTPQIVALAELLLDPFYRTIDGFRILIEREWLAFGHKFADRCGHSSNDDANERCPVFLQWLDCVHQLLLQFSCAFEFSHSYLVKLAQHIYSNLYGTFLCNTFQERMKIVNGKTFSVWEFLNSPRFRNHLYASPGNSCGSKVLWPQCNVRDLHLWHEVYLGSWEANFSTDGGSGSCPGPPESSPSHMTKTRSYGDLINAADVYPSQFRRSSDPSINIDKKLMSQESVSAQQEVVVANGRPKMPHPTSDGGDADECYKDCTFKEVNGGGGSTFKANGIAAASTTDGDYLRDHVINGDKTDCNGREDDVRDAMKNIRLDEETTPSHGPAAADADSDNELTENSESRSENTICGEVGAAEVKSVDTSTDTLVSESHNFSSSPLEVNGFEKLQSPEGGGVDAVDGYKLCAQNLKFVNKTDASKNGTSPYYSRTSSSSGWDPGLPHRPWHQSHPYNLGDDGLIPVTSVAQERLWQIIQEHRRKEELLEKEVHTYRQALIKQLCHKCNNNDSEKIDDAVSTAAIGDTWTIYRSDTESESSIRSGPSSPQRISSPVTNKRQHACYLVYSIQCDPENWEVQAATKNVKVESVIGSYRGKWGTPVGGGATDRPNFPHDRKDFPSQLAVEKPTRTTPTVAKLTNLDDSRFAADWTPVFSVDRVTVPSLCLVAFLFLFLSHTPIRRAFGSVVESVYSGGEGQASAVESLRSDLSWEALEDNAIPTECTLWVPDHAVSRCTGCQTEFWVGKRKHHCRKCGRIFCASCSENSTPLPSEQLYNPVRVCTGCYSKLRRDCGEVPDQCKHTNGQPTNSNPQITASSN</sequence>
<dbReference type="GO" id="GO:0016020">
    <property type="term" value="C:membrane"/>
    <property type="evidence" value="ECO:0007669"/>
    <property type="project" value="UniProtKB-SubCell"/>
</dbReference>
<dbReference type="InterPro" id="IPR011011">
    <property type="entry name" value="Znf_FYVE_PHD"/>
</dbReference>
<comment type="similarity">
    <text evidence="4">Belongs to the lst-2 family.</text>
</comment>
<dbReference type="GO" id="GO:0008270">
    <property type="term" value="F:zinc ion binding"/>
    <property type="evidence" value="ECO:0007669"/>
    <property type="project" value="UniProtKB-KW"/>
</dbReference>
<comment type="function">
    <text evidence="1">Negative regulator of epidermal growth factor receptor (EGFR) signaling.</text>
</comment>
<protein>
    <recommendedName>
        <fullName evidence="6">Lateral signaling target protein 2 homolog</fullName>
        <ecNumber evidence="5">3.1.3.95</ecNumber>
    </recommendedName>
    <alternativeName>
        <fullName evidence="13">Phosphatidylinositol-3,5-bisphosphate 3-phosphatase</fullName>
    </alternativeName>
</protein>
<proteinExistence type="inferred from homology"/>
<feature type="region of interest" description="Disordered" evidence="17">
    <location>
        <begin position="931"/>
        <end position="950"/>
    </location>
</feature>
<evidence type="ECO:0000259" key="19">
    <source>
        <dbReference type="PROSITE" id="PS51339"/>
    </source>
</evidence>
<dbReference type="PANTHER" id="PTHR10807:SF75">
    <property type="entry name" value="PHOSPHATIDYLINOSITOL-3-PHOSPHATE PHOSPHATASE"/>
    <property type="match status" value="1"/>
</dbReference>
<dbReference type="SUPFAM" id="SSF50729">
    <property type="entry name" value="PH domain-like"/>
    <property type="match status" value="1"/>
</dbReference>
<evidence type="ECO:0000256" key="3">
    <source>
        <dbReference type="ARBA" id="ARBA00007471"/>
    </source>
</evidence>
<organism evidence="20 21">
    <name type="scientific">Tenebrio molitor</name>
    <name type="common">Yellow mealworm beetle</name>
    <dbReference type="NCBI Taxonomy" id="7067"/>
    <lineage>
        <taxon>Eukaryota</taxon>
        <taxon>Metazoa</taxon>
        <taxon>Ecdysozoa</taxon>
        <taxon>Arthropoda</taxon>
        <taxon>Hexapoda</taxon>
        <taxon>Insecta</taxon>
        <taxon>Pterygota</taxon>
        <taxon>Neoptera</taxon>
        <taxon>Endopterygota</taxon>
        <taxon>Coleoptera</taxon>
        <taxon>Polyphaga</taxon>
        <taxon>Cucujiformia</taxon>
        <taxon>Tenebrionidae</taxon>
        <taxon>Tenebrio</taxon>
    </lineage>
</organism>
<feature type="compositionally biased region" description="Low complexity" evidence="17">
    <location>
        <begin position="934"/>
        <end position="949"/>
    </location>
</feature>
<dbReference type="InterPro" id="IPR030564">
    <property type="entry name" value="Myotubularin"/>
</dbReference>
<comment type="caution">
    <text evidence="20">The sequence shown here is derived from an EMBL/GenBank/DDBJ whole genome shotgun (WGS) entry which is preliminary data.</text>
</comment>
<dbReference type="InterPro" id="IPR046978">
    <property type="entry name" value="MTMR4_FYVE"/>
</dbReference>
<evidence type="ECO:0000256" key="14">
    <source>
        <dbReference type="PIRSR" id="PIRSR630564-1"/>
    </source>
</evidence>
<dbReference type="InterPro" id="IPR017455">
    <property type="entry name" value="Znf_FYVE-rel"/>
</dbReference>
<dbReference type="SUPFAM" id="SSF57903">
    <property type="entry name" value="FYVE/PHD zinc finger"/>
    <property type="match status" value="1"/>
</dbReference>
<dbReference type="FunFam" id="3.30.40.10:FF:000073">
    <property type="entry name" value="myotubularin-related protein 4 isoform X2"/>
    <property type="match status" value="1"/>
</dbReference>
<dbReference type="GO" id="GO:0004721">
    <property type="term" value="F:phosphoprotein phosphatase activity"/>
    <property type="evidence" value="ECO:0007669"/>
    <property type="project" value="UniProtKB-ARBA"/>
</dbReference>
<evidence type="ECO:0000256" key="6">
    <source>
        <dbReference type="ARBA" id="ARBA00019870"/>
    </source>
</evidence>
<dbReference type="InterPro" id="IPR000306">
    <property type="entry name" value="Znf_FYVE"/>
</dbReference>
<dbReference type="GO" id="GO:0046856">
    <property type="term" value="P:phosphatidylinositol dephosphorylation"/>
    <property type="evidence" value="ECO:0007669"/>
    <property type="project" value="UniProtKB-ARBA"/>
</dbReference>
<dbReference type="EC" id="3.1.3.95" evidence="5"/>
<dbReference type="InterPro" id="IPR016130">
    <property type="entry name" value="Tyr_Pase_AS"/>
</dbReference>
<dbReference type="GO" id="GO:0019903">
    <property type="term" value="F:protein phosphatase binding"/>
    <property type="evidence" value="ECO:0007669"/>
    <property type="project" value="TreeGrafter"/>
</dbReference>
<keyword evidence="10" id="KW-0862">Zinc</keyword>
<dbReference type="InterPro" id="IPR010569">
    <property type="entry name" value="Myotubularin-like_Pase_dom"/>
</dbReference>
<dbReference type="Gene3D" id="2.30.29.30">
    <property type="entry name" value="Pleckstrin-homology domain (PH domain)/Phosphotyrosine-binding domain (PTB)"/>
    <property type="match status" value="1"/>
</dbReference>
<dbReference type="GO" id="GO:0052629">
    <property type="term" value="F:phosphatidylinositol-3,5-bisphosphate 3-phosphatase activity"/>
    <property type="evidence" value="ECO:0007669"/>
    <property type="project" value="UniProtKB-EC"/>
</dbReference>
<keyword evidence="21" id="KW-1185">Reference proteome</keyword>
<evidence type="ECO:0000256" key="4">
    <source>
        <dbReference type="ARBA" id="ARBA00008755"/>
    </source>
</evidence>
<dbReference type="Pfam" id="PF06602">
    <property type="entry name" value="Myotub-related"/>
    <property type="match status" value="1"/>
</dbReference>
<accession>A0A8J6H7C2</accession>
<reference evidence="20" key="2">
    <citation type="submission" date="2021-08" db="EMBL/GenBank/DDBJ databases">
        <authorList>
            <person name="Eriksson T."/>
        </authorList>
    </citation>
    <scope>NUCLEOTIDE SEQUENCE</scope>
    <source>
        <strain evidence="20">Stoneville</strain>
        <tissue evidence="20">Whole head</tissue>
    </source>
</reference>
<feature type="region of interest" description="Disordered" evidence="17">
    <location>
        <begin position="718"/>
        <end position="749"/>
    </location>
</feature>
<gene>
    <name evidence="20" type="ORF">GEV33_013358</name>
</gene>
<dbReference type="Proteomes" id="UP000719412">
    <property type="component" value="Unassembled WGS sequence"/>
</dbReference>
<evidence type="ECO:0000313" key="20">
    <source>
        <dbReference type="EMBL" id="KAH0809434.1"/>
    </source>
</evidence>
<feature type="binding site" evidence="15">
    <location>
        <begin position="336"/>
        <end position="337"/>
    </location>
    <ligand>
        <name>substrate</name>
    </ligand>
</feature>
<evidence type="ECO:0000256" key="10">
    <source>
        <dbReference type="ARBA" id="ARBA00022833"/>
    </source>
</evidence>
<dbReference type="Gene3D" id="3.30.40.10">
    <property type="entry name" value="Zinc/RING finger domain, C3HC4 (zinc finger)"/>
    <property type="match status" value="1"/>
</dbReference>
<evidence type="ECO:0000256" key="5">
    <source>
        <dbReference type="ARBA" id="ARBA00012903"/>
    </source>
</evidence>
<feature type="active site" description="Phosphocysteine intermediate" evidence="14">
    <location>
        <position position="398"/>
    </location>
</feature>
<dbReference type="GO" id="GO:0005829">
    <property type="term" value="C:cytosol"/>
    <property type="evidence" value="ECO:0007669"/>
    <property type="project" value="UniProtKB-ARBA"/>
</dbReference>
<evidence type="ECO:0000256" key="15">
    <source>
        <dbReference type="PIRSR" id="PIRSR630564-2"/>
    </source>
</evidence>
<dbReference type="EMBL" id="JABDTM020028146">
    <property type="protein sequence ID" value="KAH0809434.1"/>
    <property type="molecule type" value="Genomic_DNA"/>
</dbReference>
<dbReference type="Pfam" id="PF01363">
    <property type="entry name" value="FYVE"/>
    <property type="match status" value="1"/>
</dbReference>
<name>A0A8J6H7C2_TENMO</name>
<keyword evidence="11" id="KW-0443">Lipid metabolism</keyword>
<dbReference type="PROSITE" id="PS00383">
    <property type="entry name" value="TYR_PHOSPHATASE_1"/>
    <property type="match status" value="1"/>
</dbReference>
<comment type="similarity">
    <text evidence="3">Belongs to the protein-tyrosine phosphatase family. Non-receptor class myotubularin subfamily.</text>
</comment>
<dbReference type="InterPro" id="IPR029021">
    <property type="entry name" value="Prot-tyrosine_phosphatase-like"/>
</dbReference>
<evidence type="ECO:0000256" key="17">
    <source>
        <dbReference type="SAM" id="MobiDB-lite"/>
    </source>
</evidence>
<evidence type="ECO:0000256" key="1">
    <source>
        <dbReference type="ARBA" id="ARBA00003580"/>
    </source>
</evidence>
<evidence type="ECO:0000256" key="12">
    <source>
        <dbReference type="ARBA" id="ARBA00023136"/>
    </source>
</evidence>
<dbReference type="GO" id="GO:0046474">
    <property type="term" value="P:glycerophospholipid biosynthetic process"/>
    <property type="evidence" value="ECO:0007669"/>
    <property type="project" value="UniProtKB-ARBA"/>
</dbReference>
<dbReference type="InterPro" id="IPR003595">
    <property type="entry name" value="Tyr_Pase_cat"/>
</dbReference>
<evidence type="ECO:0000256" key="2">
    <source>
        <dbReference type="ARBA" id="ARBA00004370"/>
    </source>
</evidence>
<dbReference type="GO" id="GO:0010506">
    <property type="term" value="P:regulation of autophagy"/>
    <property type="evidence" value="ECO:0007669"/>
    <property type="project" value="TreeGrafter"/>
</dbReference>
<dbReference type="InterPro" id="IPR011993">
    <property type="entry name" value="PH-like_dom_sf"/>
</dbReference>